<organism evidence="1">
    <name type="scientific">Caldithrix abyssi</name>
    <dbReference type="NCBI Taxonomy" id="187145"/>
    <lineage>
        <taxon>Bacteria</taxon>
        <taxon>Pseudomonadati</taxon>
        <taxon>Calditrichota</taxon>
        <taxon>Calditrichia</taxon>
        <taxon>Calditrichales</taxon>
        <taxon>Calditrichaceae</taxon>
        <taxon>Caldithrix</taxon>
    </lineage>
</organism>
<dbReference type="Proteomes" id="UP000885771">
    <property type="component" value="Unassembled WGS sequence"/>
</dbReference>
<dbReference type="AlphaFoldDB" id="A0A7V5RP30"/>
<dbReference type="Pfam" id="PF04359">
    <property type="entry name" value="DUF493"/>
    <property type="match status" value="1"/>
</dbReference>
<dbReference type="InterPro" id="IPR007454">
    <property type="entry name" value="UPF0250_YbeD-like"/>
</dbReference>
<comment type="caution">
    <text evidence="1">The sequence shown here is derived from an EMBL/GenBank/DDBJ whole genome shotgun (WGS) entry which is preliminary data.</text>
</comment>
<gene>
    <name evidence="1" type="ORF">ENJ15_03285</name>
</gene>
<proteinExistence type="predicted"/>
<dbReference type="Gene3D" id="3.30.70.260">
    <property type="match status" value="1"/>
</dbReference>
<evidence type="ECO:0000313" key="1">
    <source>
        <dbReference type="EMBL" id="HHM02009.1"/>
    </source>
</evidence>
<protein>
    <submittedName>
        <fullName evidence="1">DUF493 domain-containing protein</fullName>
    </submittedName>
</protein>
<dbReference type="SUPFAM" id="SSF117991">
    <property type="entry name" value="YbeD/HP0495-like"/>
    <property type="match status" value="1"/>
</dbReference>
<dbReference type="EMBL" id="DRLI01000126">
    <property type="protein sequence ID" value="HHM02009.1"/>
    <property type="molecule type" value="Genomic_DNA"/>
</dbReference>
<accession>A0A7V5RP30</accession>
<sequence length="93" mass="11325">MYKPEKIMIRLNNFMPNIEYPLQWKYSIIGRSLERIDKAVREVVDREYTLQFSHISSRGTYQSFILLVEVESEEMRESIFYDLKKHRDILHVL</sequence>
<name>A0A7V5RP30_CALAY</name>
<dbReference type="InterPro" id="IPR027471">
    <property type="entry name" value="YbeD-like_sf"/>
</dbReference>
<reference evidence="1" key="1">
    <citation type="journal article" date="2020" name="mSystems">
        <title>Genome- and Community-Level Interaction Insights into Carbon Utilization and Element Cycling Functions of Hydrothermarchaeota in Hydrothermal Sediment.</title>
        <authorList>
            <person name="Zhou Z."/>
            <person name="Liu Y."/>
            <person name="Xu W."/>
            <person name="Pan J."/>
            <person name="Luo Z.H."/>
            <person name="Li M."/>
        </authorList>
    </citation>
    <scope>NUCLEOTIDE SEQUENCE [LARGE SCALE GENOMIC DNA]</scope>
    <source>
        <strain evidence="1">HyVt-460</strain>
    </source>
</reference>